<comment type="similarity">
    <text evidence="1">Belongs to the 'phage' integrase family.</text>
</comment>
<dbReference type="InterPro" id="IPR013762">
    <property type="entry name" value="Integrase-like_cat_sf"/>
</dbReference>
<feature type="domain" description="Tyr recombinase" evidence="5">
    <location>
        <begin position="131"/>
        <end position="319"/>
    </location>
</feature>
<dbReference type="InterPro" id="IPR002104">
    <property type="entry name" value="Integrase_catalytic"/>
</dbReference>
<dbReference type="Gene3D" id="1.10.443.10">
    <property type="entry name" value="Intergrase catalytic core"/>
    <property type="match status" value="1"/>
</dbReference>
<evidence type="ECO:0000259" key="5">
    <source>
        <dbReference type="PROSITE" id="PS51898"/>
    </source>
</evidence>
<dbReference type="CDD" id="cd01189">
    <property type="entry name" value="INT_ICEBs1_C_like"/>
    <property type="match status" value="1"/>
</dbReference>
<keyword evidence="2" id="KW-0229">DNA integration</keyword>
<keyword evidence="3" id="KW-0238">DNA-binding</keyword>
<evidence type="ECO:0000256" key="1">
    <source>
        <dbReference type="ARBA" id="ARBA00008857"/>
    </source>
</evidence>
<sequence>MNNINERSYIKDVVYEVLDEKKEEINFNVVDIWFEYMMYSAISKEESTCANDESIFNLHIAPYFSNHKILDITPKDIIDWHLSMKKHLSYQTVVNNHRTFSKMFVWVDTLYDTKWNPLSKVGAPKKTDKKDDMLIWSEYDFFKFYSVIDNLEHKIIFLLLYFGGFRRGELLALKWNDFINNHLRVDESCANIRGKQVIKKPKTFNSYRLVEIDPQTLSLLNIWHDHAKESPTYHPENFIIGRKTRPMAFETLRQTKIRYEMAANVPHISIHDMRHSHVSLLINNHMPVIGIAQRIGDTIDEVLQTYSHLLPQTSLEISNFLKEITMRYK</sequence>
<dbReference type="InterPro" id="IPR010998">
    <property type="entry name" value="Integrase_recombinase_N"/>
</dbReference>
<accession>A0ABU0E0Q3</accession>
<dbReference type="PANTHER" id="PTHR30629">
    <property type="entry name" value="PROPHAGE INTEGRASE"/>
    <property type="match status" value="1"/>
</dbReference>
<dbReference type="PANTHER" id="PTHR30629:SF2">
    <property type="entry name" value="PROPHAGE INTEGRASE INTS-RELATED"/>
    <property type="match status" value="1"/>
</dbReference>
<dbReference type="Proteomes" id="UP001230220">
    <property type="component" value="Unassembled WGS sequence"/>
</dbReference>
<dbReference type="InterPro" id="IPR004107">
    <property type="entry name" value="Integrase_SAM-like_N"/>
</dbReference>
<dbReference type="RefSeq" id="WP_307406385.1">
    <property type="nucleotide sequence ID" value="NZ_JAUSUR010000001.1"/>
</dbReference>
<keyword evidence="4" id="KW-0233">DNA recombination</keyword>
<dbReference type="InterPro" id="IPR011010">
    <property type="entry name" value="DNA_brk_join_enz"/>
</dbReference>
<protein>
    <submittedName>
        <fullName evidence="6">Integrase</fullName>
    </submittedName>
</protein>
<evidence type="ECO:0000313" key="7">
    <source>
        <dbReference type="Proteomes" id="UP001230220"/>
    </source>
</evidence>
<evidence type="ECO:0000313" key="6">
    <source>
        <dbReference type="EMBL" id="MDQ0360472.1"/>
    </source>
</evidence>
<dbReference type="Pfam" id="PF14659">
    <property type="entry name" value="Phage_int_SAM_3"/>
    <property type="match status" value="1"/>
</dbReference>
<dbReference type="Gene3D" id="1.10.150.130">
    <property type="match status" value="1"/>
</dbReference>
<gene>
    <name evidence="6" type="ORF">J2S15_001203</name>
</gene>
<dbReference type="EMBL" id="JAUSUR010000001">
    <property type="protein sequence ID" value="MDQ0360472.1"/>
    <property type="molecule type" value="Genomic_DNA"/>
</dbReference>
<reference evidence="6 7" key="1">
    <citation type="submission" date="2023-07" db="EMBL/GenBank/DDBJ databases">
        <title>Genomic Encyclopedia of Type Strains, Phase IV (KMG-IV): sequencing the most valuable type-strain genomes for metagenomic binning, comparative biology and taxonomic classification.</title>
        <authorList>
            <person name="Goeker M."/>
        </authorList>
    </citation>
    <scope>NUCLEOTIDE SEQUENCE [LARGE SCALE GENOMIC DNA]</scope>
    <source>
        <strain evidence="6 7">DSM 16784</strain>
    </source>
</reference>
<evidence type="ECO:0000256" key="2">
    <source>
        <dbReference type="ARBA" id="ARBA00022908"/>
    </source>
</evidence>
<dbReference type="Pfam" id="PF00589">
    <property type="entry name" value="Phage_integrase"/>
    <property type="match status" value="1"/>
</dbReference>
<dbReference type="InterPro" id="IPR050808">
    <property type="entry name" value="Phage_Integrase"/>
</dbReference>
<dbReference type="PROSITE" id="PS51898">
    <property type="entry name" value="TYR_RECOMBINASE"/>
    <property type="match status" value="1"/>
</dbReference>
<comment type="caution">
    <text evidence="6">The sequence shown here is derived from an EMBL/GenBank/DDBJ whole genome shotgun (WGS) entry which is preliminary data.</text>
</comment>
<proteinExistence type="inferred from homology"/>
<name>A0ABU0E0Q3_9FIRM</name>
<keyword evidence="7" id="KW-1185">Reference proteome</keyword>
<evidence type="ECO:0000256" key="3">
    <source>
        <dbReference type="ARBA" id="ARBA00023125"/>
    </source>
</evidence>
<organism evidence="6 7">
    <name type="scientific">Breznakia pachnodae</name>
    <dbReference type="NCBI Taxonomy" id="265178"/>
    <lineage>
        <taxon>Bacteria</taxon>
        <taxon>Bacillati</taxon>
        <taxon>Bacillota</taxon>
        <taxon>Erysipelotrichia</taxon>
        <taxon>Erysipelotrichales</taxon>
        <taxon>Erysipelotrichaceae</taxon>
        <taxon>Breznakia</taxon>
    </lineage>
</organism>
<dbReference type="SUPFAM" id="SSF56349">
    <property type="entry name" value="DNA breaking-rejoining enzymes"/>
    <property type="match status" value="1"/>
</dbReference>
<evidence type="ECO:0000256" key="4">
    <source>
        <dbReference type="ARBA" id="ARBA00023172"/>
    </source>
</evidence>